<feature type="region of interest" description="Disordered" evidence="2">
    <location>
        <begin position="206"/>
        <end position="230"/>
    </location>
</feature>
<dbReference type="RefSeq" id="XP_062627588.1">
    <property type="nucleotide sequence ID" value="XM_062771604.1"/>
</dbReference>
<evidence type="ECO:0000313" key="4">
    <source>
        <dbReference type="Proteomes" id="UP000827549"/>
    </source>
</evidence>
<dbReference type="PANTHER" id="PTHR34598">
    <property type="entry name" value="BLL6449 PROTEIN"/>
    <property type="match status" value="1"/>
</dbReference>
<comment type="similarity">
    <text evidence="1">Belongs to the asaB hydroxylase/desaturase family.</text>
</comment>
<dbReference type="EMBL" id="CP086716">
    <property type="protein sequence ID" value="WOO81556.1"/>
    <property type="molecule type" value="Genomic_DNA"/>
</dbReference>
<sequence length="318" mass="35956">MTVTAAPQPSTHAAFRYLDPTTIKPGVKPWAKVDTGEATSYERIWIDRPVYNAREDADEFRDVDKTGFAFHTSPSAVDQSAVLADKDDTVLAKYYPEIERALRANLKTGSRVTRIIPFDHTIRIHDPAAARQPVQSVHVDQTPAAAEARVRRHAPPEDVDELLKHRFQLINVWRPLEHAASDFPLGVIDWRSANVRDLEPVDLLYPKRKEGQDNDDRGKEVLPDEASLKSTDGYEVRGETYSVKPVDGHKFYYVKDMTPDEVMFIKCFDSLSEERPGGEKGLAGFTPHTAFIDPNTPKDAKPRQSIEVRTLVFYENDD</sequence>
<feature type="compositionally biased region" description="Basic and acidic residues" evidence="2">
    <location>
        <begin position="206"/>
        <end position="222"/>
    </location>
</feature>
<dbReference type="PANTHER" id="PTHR34598:SF4">
    <property type="entry name" value="7ALPHA-CEPHEM-METHOXYLASE P8 CHAIN RELATED PROTEIN"/>
    <property type="match status" value="1"/>
</dbReference>
<evidence type="ECO:0000256" key="1">
    <source>
        <dbReference type="ARBA" id="ARBA00023604"/>
    </source>
</evidence>
<dbReference type="AlphaFoldDB" id="A0AAF0YBU7"/>
<reference evidence="3" key="1">
    <citation type="submission" date="2023-10" db="EMBL/GenBank/DDBJ databases">
        <authorList>
            <person name="Noh H."/>
        </authorList>
    </citation>
    <scope>NUCLEOTIDE SEQUENCE</scope>
    <source>
        <strain evidence="3">DUCC4014</strain>
    </source>
</reference>
<dbReference type="Proteomes" id="UP000827549">
    <property type="component" value="Chromosome 3"/>
</dbReference>
<evidence type="ECO:0000313" key="3">
    <source>
        <dbReference type="EMBL" id="WOO81556.1"/>
    </source>
</evidence>
<organism evidence="3 4">
    <name type="scientific">Vanrija pseudolonga</name>
    <dbReference type="NCBI Taxonomy" id="143232"/>
    <lineage>
        <taxon>Eukaryota</taxon>
        <taxon>Fungi</taxon>
        <taxon>Dikarya</taxon>
        <taxon>Basidiomycota</taxon>
        <taxon>Agaricomycotina</taxon>
        <taxon>Tremellomycetes</taxon>
        <taxon>Trichosporonales</taxon>
        <taxon>Trichosporonaceae</taxon>
        <taxon>Vanrija</taxon>
    </lineage>
</organism>
<dbReference type="GO" id="GO:0016491">
    <property type="term" value="F:oxidoreductase activity"/>
    <property type="evidence" value="ECO:0007669"/>
    <property type="project" value="InterPro"/>
</dbReference>
<dbReference type="GeneID" id="87808309"/>
<name>A0AAF0YBU7_9TREE</name>
<evidence type="ECO:0000256" key="2">
    <source>
        <dbReference type="SAM" id="MobiDB-lite"/>
    </source>
</evidence>
<keyword evidence="4" id="KW-1185">Reference proteome</keyword>
<protein>
    <submittedName>
        <fullName evidence="3">Aspirochlorine biosynthesis protein N</fullName>
    </submittedName>
</protein>
<dbReference type="InterPro" id="IPR044053">
    <property type="entry name" value="AsaB-like"/>
</dbReference>
<accession>A0AAF0YBU7</accession>
<dbReference type="NCBIfam" id="NF041278">
    <property type="entry name" value="CmcJ_NvfI_EfuI"/>
    <property type="match status" value="1"/>
</dbReference>
<proteinExistence type="inferred from homology"/>
<gene>
    <name evidence="3" type="primary">aclN_1</name>
    <name evidence="3" type="ORF">LOC62_03G005078</name>
</gene>